<dbReference type="AlphaFoldDB" id="F2DIN8"/>
<sequence>MSATGPGHHPFMSSGTVLPVDLKFILVLLLGPFPVLVHWPSISSRRGYRALVFFSSGRQERSKRKSLRQIKRKRLGSRLKLLQMDLRKVTRNKGKMLRRLKILRISSIQTPLMGRRNHRQFEWPSSIAKV</sequence>
<feature type="transmembrane region" description="Helical" evidence="1">
    <location>
        <begin position="20"/>
        <end position="39"/>
    </location>
</feature>
<protein>
    <submittedName>
        <fullName evidence="2">Predicted protein</fullName>
    </submittedName>
</protein>
<organism evidence="2">
    <name type="scientific">Hordeum vulgare subsp. vulgare</name>
    <name type="common">Domesticated barley</name>
    <dbReference type="NCBI Taxonomy" id="112509"/>
    <lineage>
        <taxon>Eukaryota</taxon>
        <taxon>Viridiplantae</taxon>
        <taxon>Streptophyta</taxon>
        <taxon>Embryophyta</taxon>
        <taxon>Tracheophyta</taxon>
        <taxon>Spermatophyta</taxon>
        <taxon>Magnoliopsida</taxon>
        <taxon>Liliopsida</taxon>
        <taxon>Poales</taxon>
        <taxon>Poaceae</taxon>
        <taxon>BOP clade</taxon>
        <taxon>Pooideae</taxon>
        <taxon>Triticodae</taxon>
        <taxon>Triticeae</taxon>
        <taxon>Hordeinae</taxon>
        <taxon>Hordeum</taxon>
    </lineage>
</organism>
<accession>F2DIN8</accession>
<keyword evidence="1" id="KW-0472">Membrane</keyword>
<proteinExistence type="evidence at transcript level"/>
<evidence type="ECO:0000256" key="1">
    <source>
        <dbReference type="SAM" id="Phobius"/>
    </source>
</evidence>
<reference evidence="2" key="1">
    <citation type="journal article" date="2011" name="Plant Physiol.">
        <title>Comprehensive sequence analysis of 24,783 barley full-length cDNAs derived from 12 clone libraries.</title>
        <authorList>
            <person name="Matsumoto T."/>
            <person name="Tanaka T."/>
            <person name="Sakai H."/>
            <person name="Amano N."/>
            <person name="Kanamori H."/>
            <person name="Kurita K."/>
            <person name="Kikuta A."/>
            <person name="Kamiya K."/>
            <person name="Yamamoto M."/>
            <person name="Ikawa H."/>
            <person name="Fujii N."/>
            <person name="Hori K."/>
            <person name="Itoh T."/>
            <person name="Sato K."/>
        </authorList>
    </citation>
    <scope>NUCLEOTIDE SEQUENCE</scope>
    <source>
        <tissue evidence="2">Shoot and root</tissue>
    </source>
</reference>
<dbReference type="EMBL" id="AK363756">
    <property type="protein sequence ID" value="BAJ94959.1"/>
    <property type="molecule type" value="mRNA"/>
</dbReference>
<keyword evidence="1" id="KW-0812">Transmembrane</keyword>
<keyword evidence="1" id="KW-1133">Transmembrane helix</keyword>
<name>F2DIN8_HORVV</name>
<evidence type="ECO:0000313" key="2">
    <source>
        <dbReference type="EMBL" id="BAJ94959.1"/>
    </source>
</evidence>